<feature type="transmembrane region" description="Helical" evidence="5">
    <location>
        <begin position="40"/>
        <end position="57"/>
    </location>
</feature>
<evidence type="ECO:0000256" key="1">
    <source>
        <dbReference type="ARBA" id="ARBA00004141"/>
    </source>
</evidence>
<keyword evidence="6" id="KW-0808">Transferase</keyword>
<organism evidence="6 7">
    <name type="scientific">Mucilaginibacter gynuensis</name>
    <dbReference type="NCBI Taxonomy" id="1302236"/>
    <lineage>
        <taxon>Bacteria</taxon>
        <taxon>Pseudomonadati</taxon>
        <taxon>Bacteroidota</taxon>
        <taxon>Sphingobacteriia</taxon>
        <taxon>Sphingobacteriales</taxon>
        <taxon>Sphingobacteriaceae</taxon>
        <taxon>Mucilaginibacter</taxon>
    </lineage>
</organism>
<keyword evidence="4 5" id="KW-0472">Membrane</keyword>
<evidence type="ECO:0000256" key="3">
    <source>
        <dbReference type="ARBA" id="ARBA00022989"/>
    </source>
</evidence>
<evidence type="ECO:0000256" key="5">
    <source>
        <dbReference type="SAM" id="Phobius"/>
    </source>
</evidence>
<sequence>MYFAIFISLFIVQRLSELWIAKRNQHFLLQQGAIEYGREHYPFMVAMHTLFIVSLIAEYQWRDGTPINWLFLVIFIGLLLFKFWVISSLGKYWNTRIFRIPNFQPVTKGPFKYFKHPNYMEVICEIAIIPLVFHLYYTAVIFTLLNAAMLNVRIRVENRVWRGEL</sequence>
<evidence type="ECO:0000256" key="4">
    <source>
        <dbReference type="ARBA" id="ARBA00023136"/>
    </source>
</evidence>
<dbReference type="EMBL" id="BAABFT010000003">
    <property type="protein sequence ID" value="GAA4316131.1"/>
    <property type="molecule type" value="Genomic_DNA"/>
</dbReference>
<name>A0ABP8G3B3_9SPHI</name>
<dbReference type="InterPro" id="IPR007269">
    <property type="entry name" value="ICMT_MeTrfase"/>
</dbReference>
<feature type="transmembrane region" description="Helical" evidence="5">
    <location>
        <begin position="69"/>
        <end position="86"/>
    </location>
</feature>
<evidence type="ECO:0000313" key="6">
    <source>
        <dbReference type="EMBL" id="GAA4316131.1"/>
    </source>
</evidence>
<dbReference type="Proteomes" id="UP001500582">
    <property type="component" value="Unassembled WGS sequence"/>
</dbReference>
<reference evidence="7" key="1">
    <citation type="journal article" date="2019" name="Int. J. Syst. Evol. Microbiol.">
        <title>The Global Catalogue of Microorganisms (GCM) 10K type strain sequencing project: providing services to taxonomists for standard genome sequencing and annotation.</title>
        <authorList>
            <consortium name="The Broad Institute Genomics Platform"/>
            <consortium name="The Broad Institute Genome Sequencing Center for Infectious Disease"/>
            <person name="Wu L."/>
            <person name="Ma J."/>
        </authorList>
    </citation>
    <scope>NUCLEOTIDE SEQUENCE [LARGE SCALE GENOMIC DNA]</scope>
    <source>
        <strain evidence="7">JCM 17705</strain>
    </source>
</reference>
<evidence type="ECO:0000256" key="2">
    <source>
        <dbReference type="ARBA" id="ARBA00022692"/>
    </source>
</evidence>
<dbReference type="Pfam" id="PF04140">
    <property type="entry name" value="ICMT"/>
    <property type="match status" value="1"/>
</dbReference>
<accession>A0ABP8G3B3</accession>
<comment type="subcellular location">
    <subcellularLocation>
        <location evidence="1">Membrane</location>
        <topology evidence="1">Multi-pass membrane protein</topology>
    </subcellularLocation>
</comment>
<proteinExistence type="predicted"/>
<keyword evidence="6" id="KW-0489">Methyltransferase</keyword>
<gene>
    <name evidence="6" type="primary">bpsB</name>
    <name evidence="6" type="ORF">GCM10023149_12920</name>
</gene>
<keyword evidence="2 5" id="KW-0812">Transmembrane</keyword>
<comment type="caution">
    <text evidence="6">The sequence shown here is derived from an EMBL/GenBank/DDBJ whole genome shotgun (WGS) entry which is preliminary data.</text>
</comment>
<keyword evidence="7" id="KW-1185">Reference proteome</keyword>
<feature type="transmembrane region" description="Helical" evidence="5">
    <location>
        <begin position="126"/>
        <end position="152"/>
    </location>
</feature>
<dbReference type="GO" id="GO:0032259">
    <property type="term" value="P:methylation"/>
    <property type="evidence" value="ECO:0007669"/>
    <property type="project" value="UniProtKB-KW"/>
</dbReference>
<evidence type="ECO:0000313" key="7">
    <source>
        <dbReference type="Proteomes" id="UP001500582"/>
    </source>
</evidence>
<dbReference type="Gene3D" id="1.20.120.1630">
    <property type="match status" value="1"/>
</dbReference>
<dbReference type="GO" id="GO:0008168">
    <property type="term" value="F:methyltransferase activity"/>
    <property type="evidence" value="ECO:0007669"/>
    <property type="project" value="UniProtKB-KW"/>
</dbReference>
<protein>
    <submittedName>
        <fullName evidence="6">Alkylpyrone methyltransferase</fullName>
    </submittedName>
</protein>
<keyword evidence="3 5" id="KW-1133">Transmembrane helix</keyword>
<dbReference type="RefSeq" id="WP_345210198.1">
    <property type="nucleotide sequence ID" value="NZ_BAABFT010000003.1"/>
</dbReference>